<dbReference type="AlphaFoldDB" id="A0A840BMB9"/>
<evidence type="ECO:0000256" key="2">
    <source>
        <dbReference type="ARBA" id="ARBA00022803"/>
    </source>
</evidence>
<keyword evidence="1" id="KW-0677">Repeat</keyword>
<reference evidence="4 5" key="1">
    <citation type="submission" date="2020-08" db="EMBL/GenBank/DDBJ databases">
        <title>Genomic Encyclopedia of Type Strains, Phase IV (KMG-IV): sequencing the most valuable type-strain genomes for metagenomic binning, comparative biology and taxonomic classification.</title>
        <authorList>
            <person name="Goeker M."/>
        </authorList>
    </citation>
    <scope>NUCLEOTIDE SEQUENCE [LARGE SCALE GENOMIC DNA]</scope>
    <source>
        <strain evidence="4 5">DSM 106739</strain>
    </source>
</reference>
<dbReference type="SUPFAM" id="SSF48452">
    <property type="entry name" value="TPR-like"/>
    <property type="match status" value="1"/>
</dbReference>
<keyword evidence="3" id="KW-0812">Transmembrane</keyword>
<feature type="transmembrane region" description="Helical" evidence="3">
    <location>
        <begin position="174"/>
        <end position="203"/>
    </location>
</feature>
<dbReference type="InterPro" id="IPR011990">
    <property type="entry name" value="TPR-like_helical_dom_sf"/>
</dbReference>
<feature type="transmembrane region" description="Helical" evidence="3">
    <location>
        <begin position="122"/>
        <end position="139"/>
    </location>
</feature>
<evidence type="ECO:0000313" key="4">
    <source>
        <dbReference type="EMBL" id="MBB4012708.1"/>
    </source>
</evidence>
<feature type="transmembrane region" description="Helical" evidence="3">
    <location>
        <begin position="263"/>
        <end position="281"/>
    </location>
</feature>
<evidence type="ECO:0000256" key="3">
    <source>
        <dbReference type="SAM" id="Phobius"/>
    </source>
</evidence>
<organism evidence="4 5">
    <name type="scientific">Niveibacterium umoris</name>
    <dbReference type="NCBI Taxonomy" id="1193620"/>
    <lineage>
        <taxon>Bacteria</taxon>
        <taxon>Pseudomonadati</taxon>
        <taxon>Pseudomonadota</taxon>
        <taxon>Betaproteobacteria</taxon>
        <taxon>Rhodocyclales</taxon>
        <taxon>Rhodocyclaceae</taxon>
        <taxon>Niveibacterium</taxon>
    </lineage>
</organism>
<gene>
    <name evidence="4" type="ORF">GGR36_002016</name>
</gene>
<dbReference type="EMBL" id="JACIET010000001">
    <property type="protein sequence ID" value="MBB4012708.1"/>
    <property type="molecule type" value="Genomic_DNA"/>
</dbReference>
<feature type="transmembrane region" description="Helical" evidence="3">
    <location>
        <begin position="98"/>
        <end position="116"/>
    </location>
</feature>
<feature type="transmembrane region" description="Helical" evidence="3">
    <location>
        <begin position="151"/>
        <end position="168"/>
    </location>
</feature>
<feature type="transmembrane region" description="Helical" evidence="3">
    <location>
        <begin position="224"/>
        <end position="243"/>
    </location>
</feature>
<accession>A0A840BMB9</accession>
<protein>
    <recommendedName>
        <fullName evidence="6">Glycosyltransferase RgtA/B/C/D-like domain-containing protein</fullName>
    </recommendedName>
</protein>
<comment type="caution">
    <text evidence="4">The sequence shown here is derived from an EMBL/GenBank/DDBJ whole genome shotgun (WGS) entry which is preliminary data.</text>
</comment>
<feature type="transmembrane region" description="Helical" evidence="3">
    <location>
        <begin position="362"/>
        <end position="384"/>
    </location>
</feature>
<evidence type="ECO:0000313" key="5">
    <source>
        <dbReference type="Proteomes" id="UP000561045"/>
    </source>
</evidence>
<keyword evidence="3" id="KW-1133">Transmembrane helix</keyword>
<sequence>MRALRLDVVRFLPLLLLMFPLGVVAMSFAGVVANDYVWDDRFLIVNNPAIRQVEHFFAAIVRPILPGTTYFRPLVLASFMAEFRLFGAHPWVSHTVNLGLHLLNTALVMAIAHGLARRLAPRAAAAIAGLIYGLHPALVEPVTWVAGRFDLLVTSCALLALGSGLFLSGWRRNLATACFFLLACFSKEMAVTVPLLLLLLLGIRAKSDGRSGEIRDLIFGDRRIGLWVALALTGCAYLGMRLAFFPHVMHANEELLAELPSQLARISLVGHTLLLYVRMIVMPFTDLNPMHPFFAEQMAHGPYLVTGVIVVVLALAYGVAMIVWRQPVVWYVGAVVVALMPVLNIVPLTIGGNLGHERFLTLPLVFVALLAAHLAGVVLARLPSPRAPHLLAFAMLLWSVVAVVNVRVTVPLWRTDLTLWSWAYAKHPDVVFVQTSLIAAALSQGDTARASEVVERIGQTEVVTLQLLGAVVKVRQHQAAIGLAAIDRVLAEGKLAGTQLPHTEVEQRGIPLKDAYLSAQQGYAYTWLVVLAYGGRAEANLELGNYAAAIHDADIVQFYAREYPPAYVLRAVAWYGLDDVDQGDAQFKLARDTYLPAMLPYILDVRQKAVDTICSKDAAGHPRVCEAHRQGRFGPPPTAQARS</sequence>
<dbReference type="PANTHER" id="PTHR44227">
    <property type="match status" value="1"/>
</dbReference>
<feature type="transmembrane region" description="Helical" evidence="3">
    <location>
        <begin position="302"/>
        <end position="324"/>
    </location>
</feature>
<name>A0A840BMB9_9RHOO</name>
<feature type="transmembrane region" description="Helical" evidence="3">
    <location>
        <begin position="12"/>
        <end position="33"/>
    </location>
</feature>
<feature type="transmembrane region" description="Helical" evidence="3">
    <location>
        <begin position="390"/>
        <end position="410"/>
    </location>
</feature>
<keyword evidence="5" id="KW-1185">Reference proteome</keyword>
<dbReference type="PANTHER" id="PTHR44227:SF3">
    <property type="entry name" value="PROTEIN O-MANNOSYL-TRANSFERASE TMTC4"/>
    <property type="match status" value="1"/>
</dbReference>
<dbReference type="InterPro" id="IPR052346">
    <property type="entry name" value="O-mannosyl-transferase_TMTC"/>
</dbReference>
<dbReference type="Proteomes" id="UP000561045">
    <property type="component" value="Unassembled WGS sequence"/>
</dbReference>
<feature type="transmembrane region" description="Helical" evidence="3">
    <location>
        <begin position="330"/>
        <end position="350"/>
    </location>
</feature>
<evidence type="ECO:0008006" key="6">
    <source>
        <dbReference type="Google" id="ProtNLM"/>
    </source>
</evidence>
<dbReference type="RefSeq" id="WP_183634490.1">
    <property type="nucleotide sequence ID" value="NZ_BAABLE010000011.1"/>
</dbReference>
<evidence type="ECO:0000256" key="1">
    <source>
        <dbReference type="ARBA" id="ARBA00022737"/>
    </source>
</evidence>
<keyword evidence="2" id="KW-0802">TPR repeat</keyword>
<keyword evidence="3" id="KW-0472">Membrane</keyword>
<proteinExistence type="predicted"/>